<proteinExistence type="predicted"/>
<accession>A0ACB8SDZ1</accession>
<evidence type="ECO:0000313" key="1">
    <source>
        <dbReference type="EMBL" id="KAI0054205.1"/>
    </source>
</evidence>
<name>A0ACB8SDZ1_9AGAM</name>
<reference evidence="1" key="2">
    <citation type="journal article" date="2022" name="New Phytol.">
        <title>Evolutionary transition to the ectomycorrhizal habit in the genomes of a hyperdiverse lineage of mushroom-forming fungi.</title>
        <authorList>
            <person name="Looney B."/>
            <person name="Miyauchi S."/>
            <person name="Morin E."/>
            <person name="Drula E."/>
            <person name="Courty P.E."/>
            <person name="Kohler A."/>
            <person name="Kuo A."/>
            <person name="LaButti K."/>
            <person name="Pangilinan J."/>
            <person name="Lipzen A."/>
            <person name="Riley R."/>
            <person name="Andreopoulos W."/>
            <person name="He G."/>
            <person name="Johnson J."/>
            <person name="Nolan M."/>
            <person name="Tritt A."/>
            <person name="Barry K.W."/>
            <person name="Grigoriev I.V."/>
            <person name="Nagy L.G."/>
            <person name="Hibbett D."/>
            <person name="Henrissat B."/>
            <person name="Matheny P.B."/>
            <person name="Labbe J."/>
            <person name="Martin F.M."/>
        </authorList>
    </citation>
    <scope>NUCLEOTIDE SEQUENCE</scope>
    <source>
        <strain evidence="1">HHB10654</strain>
    </source>
</reference>
<sequence length="185" mass="20427">METPAPILLSAELPEPPLNSSRTLTLFGGLAPCLRKLTLRELGNPIPRDYTILHNLVHLVIVRYDPWGSGPSGNLSSEDILSVLKKIPALEWLELRGCMAEESAHSSDLEETLIVTLPHLKSLRLWDPLPQCVRLLQHLRLPVAGIRFRLLTSETSTTPSAVRKLLPLLSNVRGRTGIPNPDGMS</sequence>
<dbReference type="EMBL" id="MU277648">
    <property type="protein sequence ID" value="KAI0054205.1"/>
    <property type="molecule type" value="Genomic_DNA"/>
</dbReference>
<comment type="caution">
    <text evidence="1">The sequence shown here is derived from an EMBL/GenBank/DDBJ whole genome shotgun (WGS) entry which is preliminary data.</text>
</comment>
<evidence type="ECO:0000313" key="2">
    <source>
        <dbReference type="Proteomes" id="UP000814140"/>
    </source>
</evidence>
<keyword evidence="2" id="KW-1185">Reference proteome</keyword>
<gene>
    <name evidence="1" type="ORF">BV25DRAFT_1922938</name>
</gene>
<protein>
    <submittedName>
        <fullName evidence="1">Uncharacterized protein</fullName>
    </submittedName>
</protein>
<dbReference type="Proteomes" id="UP000814140">
    <property type="component" value="Unassembled WGS sequence"/>
</dbReference>
<organism evidence="1 2">
    <name type="scientific">Artomyces pyxidatus</name>
    <dbReference type="NCBI Taxonomy" id="48021"/>
    <lineage>
        <taxon>Eukaryota</taxon>
        <taxon>Fungi</taxon>
        <taxon>Dikarya</taxon>
        <taxon>Basidiomycota</taxon>
        <taxon>Agaricomycotina</taxon>
        <taxon>Agaricomycetes</taxon>
        <taxon>Russulales</taxon>
        <taxon>Auriscalpiaceae</taxon>
        <taxon>Artomyces</taxon>
    </lineage>
</organism>
<reference evidence="1" key="1">
    <citation type="submission" date="2021-03" db="EMBL/GenBank/DDBJ databases">
        <authorList>
            <consortium name="DOE Joint Genome Institute"/>
            <person name="Ahrendt S."/>
            <person name="Looney B.P."/>
            <person name="Miyauchi S."/>
            <person name="Morin E."/>
            <person name="Drula E."/>
            <person name="Courty P.E."/>
            <person name="Chicoki N."/>
            <person name="Fauchery L."/>
            <person name="Kohler A."/>
            <person name="Kuo A."/>
            <person name="Labutti K."/>
            <person name="Pangilinan J."/>
            <person name="Lipzen A."/>
            <person name="Riley R."/>
            <person name="Andreopoulos W."/>
            <person name="He G."/>
            <person name="Johnson J."/>
            <person name="Barry K.W."/>
            <person name="Grigoriev I.V."/>
            <person name="Nagy L."/>
            <person name="Hibbett D."/>
            <person name="Henrissat B."/>
            <person name="Matheny P.B."/>
            <person name="Labbe J."/>
            <person name="Martin F."/>
        </authorList>
    </citation>
    <scope>NUCLEOTIDE SEQUENCE</scope>
    <source>
        <strain evidence="1">HHB10654</strain>
    </source>
</reference>